<accession>A0A6J7WN20</accession>
<gene>
    <name evidence="1" type="ORF">UFOVP229_75</name>
</gene>
<sequence length="522" mass="53757">MALNGSGPISLGGSTTGQSVNLELGQSATATISFNDANVRTLTGTTAGASLSMPGGFWGKSNTTGFSNFLYGSNGLAYDPYPTAGQPLVTPANQLYVFSRIYYNGGTPQGIGVQKIGNDGSTIWKNIYYGSGSTNILPSSGPSHPKCALDSSGNVYFNGYFGNKFINVKLDTDGNVAWGKSIDVSTAGYPQYVIGSAIDSAGNLICAYQYQRVVSGTYNATIVCKFDASGILLWQKEFGAAGNGARFGGLWGNLVVDSSNNIYVGGAILNTANQIVPVVTKLDSSGVFQWCNSYVGTSTSTSAEGKAQGMIISGAGDLYMCCFYNNNTGWKDSIVLKLNMSTGAIVSQNSLRIGGPTSAASFGYSGISSDSSNNIYLVAAANVSSTNVPVIVKYDSTLSSISWQQIFDGAGTFGGAYANDIAINGSNYVVSTVGQAPIPTPTAIGSVVFALPNSGSVTGNLTFSSSPTATVNVSASSYTSPSTTLSAVSIPFSTSGSLFPAASYSIVSSALSSYSNQVRTQP</sequence>
<evidence type="ECO:0000313" key="1">
    <source>
        <dbReference type="EMBL" id="CAB5219459.1"/>
    </source>
</evidence>
<name>A0A6J7WN20_9CAUD</name>
<protein>
    <submittedName>
        <fullName evidence="1">Uncharacterized protein</fullName>
    </submittedName>
</protein>
<proteinExistence type="predicted"/>
<dbReference type="EMBL" id="LR798271">
    <property type="protein sequence ID" value="CAB5219459.1"/>
    <property type="molecule type" value="Genomic_DNA"/>
</dbReference>
<reference evidence="1" key="1">
    <citation type="submission" date="2020-05" db="EMBL/GenBank/DDBJ databases">
        <authorList>
            <person name="Chiriac C."/>
            <person name="Salcher M."/>
            <person name="Ghai R."/>
            <person name="Kavagutti S V."/>
        </authorList>
    </citation>
    <scope>NUCLEOTIDE SEQUENCE</scope>
</reference>
<organism evidence="1">
    <name type="scientific">uncultured Caudovirales phage</name>
    <dbReference type="NCBI Taxonomy" id="2100421"/>
    <lineage>
        <taxon>Viruses</taxon>
        <taxon>Duplodnaviria</taxon>
        <taxon>Heunggongvirae</taxon>
        <taxon>Uroviricota</taxon>
        <taxon>Caudoviricetes</taxon>
        <taxon>Peduoviridae</taxon>
        <taxon>Maltschvirus</taxon>
        <taxon>Maltschvirus maltsch</taxon>
    </lineage>
</organism>